<dbReference type="InterPro" id="IPR036942">
    <property type="entry name" value="Beta-barrel_TonB_sf"/>
</dbReference>
<keyword evidence="3 8" id="KW-1134">Transmembrane beta strand</keyword>
<dbReference type="PANTHER" id="PTHR40980">
    <property type="entry name" value="PLUG DOMAIN-CONTAINING PROTEIN"/>
    <property type="match status" value="1"/>
</dbReference>
<dbReference type="SUPFAM" id="SSF56935">
    <property type="entry name" value="Porins"/>
    <property type="match status" value="1"/>
</dbReference>
<feature type="signal peptide" evidence="11">
    <location>
        <begin position="1"/>
        <end position="29"/>
    </location>
</feature>
<keyword evidence="6 8" id="KW-0472">Membrane</keyword>
<evidence type="ECO:0000256" key="5">
    <source>
        <dbReference type="ARBA" id="ARBA00023077"/>
    </source>
</evidence>
<keyword evidence="11" id="KW-0732">Signal</keyword>
<dbReference type="EMBL" id="BAAAFD010000009">
    <property type="protein sequence ID" value="GAA0858601.1"/>
    <property type="molecule type" value="Genomic_DNA"/>
</dbReference>
<evidence type="ECO:0000256" key="6">
    <source>
        <dbReference type="ARBA" id="ARBA00023136"/>
    </source>
</evidence>
<dbReference type="PANTHER" id="PTHR40980:SF3">
    <property type="entry name" value="TONB-DEPENDENT RECEPTOR-LIKE BETA-BARREL DOMAIN-CONTAINING PROTEIN"/>
    <property type="match status" value="1"/>
</dbReference>
<dbReference type="Pfam" id="PF07715">
    <property type="entry name" value="Plug"/>
    <property type="match status" value="1"/>
</dbReference>
<evidence type="ECO:0000259" key="12">
    <source>
        <dbReference type="Pfam" id="PF00593"/>
    </source>
</evidence>
<evidence type="ECO:0000256" key="3">
    <source>
        <dbReference type="ARBA" id="ARBA00022452"/>
    </source>
</evidence>
<evidence type="ECO:0000256" key="8">
    <source>
        <dbReference type="PROSITE-ProRule" id="PRU01360"/>
    </source>
</evidence>
<dbReference type="InterPro" id="IPR039426">
    <property type="entry name" value="TonB-dep_rcpt-like"/>
</dbReference>
<dbReference type="NCBIfam" id="TIGR01782">
    <property type="entry name" value="TonB-Xanth-Caul"/>
    <property type="match status" value="1"/>
</dbReference>
<protein>
    <submittedName>
        <fullName evidence="14">TonB-dependent receptor</fullName>
    </submittedName>
</protein>
<dbReference type="InterPro" id="IPR010104">
    <property type="entry name" value="TonB_rcpt_bac"/>
</dbReference>
<feature type="domain" description="TonB-dependent receptor-like beta-barrel" evidence="12">
    <location>
        <begin position="420"/>
        <end position="955"/>
    </location>
</feature>
<feature type="region of interest" description="Disordered" evidence="10">
    <location>
        <begin position="697"/>
        <end position="716"/>
    </location>
</feature>
<evidence type="ECO:0000256" key="7">
    <source>
        <dbReference type="ARBA" id="ARBA00023237"/>
    </source>
</evidence>
<dbReference type="InterPro" id="IPR012910">
    <property type="entry name" value="Plug_dom"/>
</dbReference>
<comment type="subcellular location">
    <subcellularLocation>
        <location evidence="1 8">Cell outer membrane</location>
        <topology evidence="1 8">Multi-pass membrane protein</topology>
    </subcellularLocation>
</comment>
<evidence type="ECO:0000256" key="1">
    <source>
        <dbReference type="ARBA" id="ARBA00004571"/>
    </source>
</evidence>
<feature type="chain" id="PRO_5046573883" evidence="11">
    <location>
        <begin position="30"/>
        <end position="988"/>
    </location>
</feature>
<name>A0ABP3X228_9ALTE</name>
<comment type="similarity">
    <text evidence="8 9">Belongs to the TonB-dependent receptor family.</text>
</comment>
<accession>A0ABP3X228</accession>
<dbReference type="Pfam" id="PF00593">
    <property type="entry name" value="TonB_dep_Rec_b-barrel"/>
    <property type="match status" value="1"/>
</dbReference>
<dbReference type="Gene3D" id="2.170.130.10">
    <property type="entry name" value="TonB-dependent receptor, plug domain"/>
    <property type="match status" value="1"/>
</dbReference>
<evidence type="ECO:0000256" key="11">
    <source>
        <dbReference type="SAM" id="SignalP"/>
    </source>
</evidence>
<dbReference type="RefSeq" id="WP_343861183.1">
    <property type="nucleotide sequence ID" value="NZ_BAAAFD010000009.1"/>
</dbReference>
<organism evidence="14 15">
    <name type="scientific">Aliiglaciecola litoralis</name>
    <dbReference type="NCBI Taxonomy" id="582857"/>
    <lineage>
        <taxon>Bacteria</taxon>
        <taxon>Pseudomonadati</taxon>
        <taxon>Pseudomonadota</taxon>
        <taxon>Gammaproteobacteria</taxon>
        <taxon>Alteromonadales</taxon>
        <taxon>Alteromonadaceae</taxon>
        <taxon>Aliiglaciecola</taxon>
    </lineage>
</organism>
<dbReference type="PROSITE" id="PS52016">
    <property type="entry name" value="TONB_DEPENDENT_REC_3"/>
    <property type="match status" value="1"/>
</dbReference>
<dbReference type="Gene3D" id="2.40.170.20">
    <property type="entry name" value="TonB-dependent receptor, beta-barrel domain"/>
    <property type="match status" value="1"/>
</dbReference>
<proteinExistence type="inferred from homology"/>
<dbReference type="InterPro" id="IPR000531">
    <property type="entry name" value="Beta-barrel_TonB"/>
</dbReference>
<feature type="domain" description="TonB-dependent receptor plug" evidence="13">
    <location>
        <begin position="59"/>
        <end position="160"/>
    </location>
</feature>
<reference evidence="15" key="1">
    <citation type="journal article" date="2019" name="Int. J. Syst. Evol. Microbiol.">
        <title>The Global Catalogue of Microorganisms (GCM) 10K type strain sequencing project: providing services to taxonomists for standard genome sequencing and annotation.</title>
        <authorList>
            <consortium name="The Broad Institute Genomics Platform"/>
            <consortium name="The Broad Institute Genome Sequencing Center for Infectious Disease"/>
            <person name="Wu L."/>
            <person name="Ma J."/>
        </authorList>
    </citation>
    <scope>NUCLEOTIDE SEQUENCE [LARGE SCALE GENOMIC DNA]</scope>
    <source>
        <strain evidence="15">JCM 15896</strain>
    </source>
</reference>
<evidence type="ECO:0000259" key="13">
    <source>
        <dbReference type="Pfam" id="PF07715"/>
    </source>
</evidence>
<keyword evidence="15" id="KW-1185">Reference proteome</keyword>
<keyword evidence="2 8" id="KW-0813">Transport</keyword>
<evidence type="ECO:0000313" key="15">
    <source>
        <dbReference type="Proteomes" id="UP001500359"/>
    </source>
</evidence>
<gene>
    <name evidence="14" type="ORF">GCM10009114_28820</name>
</gene>
<dbReference type="InterPro" id="IPR037066">
    <property type="entry name" value="Plug_dom_sf"/>
</dbReference>
<keyword evidence="7 8" id="KW-0998">Cell outer membrane</keyword>
<evidence type="ECO:0000313" key="14">
    <source>
        <dbReference type="EMBL" id="GAA0858601.1"/>
    </source>
</evidence>
<comment type="caution">
    <text evidence="14">The sequence shown here is derived from an EMBL/GenBank/DDBJ whole genome shotgun (WGS) entry which is preliminary data.</text>
</comment>
<evidence type="ECO:0000256" key="4">
    <source>
        <dbReference type="ARBA" id="ARBA00022692"/>
    </source>
</evidence>
<sequence length="988" mass="107896">MKHMTFNRKYLAASVSLLLGTSVIPAVHAQEDAAAPADDVEVISVRGIRGSLMRAMDMKRDAQGVVDAISAEEMGKFPDTNLAESLQRIPGVTISRKNGEGSQITVRGFGPDFNLVTLNGRQMPGTGNTRSFDLENLSSAGVSALELYKTGRANIPSGGLGATVNIITAKPLNSPGLKYVVSAKGIYDESNVEGEDVTPELAALYSDTFADNTIGVAISLSMQQRDFQQQSANVPGWQADQGPFSSATDIVDLRPDATSEEQDIADGATADGKAGHTYFPRQISYNINNVERSRFNGQATLQYAPRDDMTFTLDYVYSEAETATSGLGFGIWFNFGGNVNSYELDERGTAIRFNESNNDYAHSANVETLLVESDSIGFNFEWHATDDISVEFDYHDSKTTTDNGADDGTGHSGNVILAPNNIVNKTYDFSQGGIPQFSMVWPNGAQEASPADFDPLFAQFGRSVGESTIEQIQLDAEWVNPEDSFLTKVRAGFANTEQFFGGYSANNGNVGPNGYNGNQAIFPDSMFTRTNTGDLLDEFANGGANLTTDYYYSFDYAEAVARMQSFFGFPTDPLDPDFGVLNTADLTEDTQSAYLAADMFFELGEMAVDVNVGVRYEKTDVTSLVEQDIEDFLVWSNPTEWQLRYRPSDSGVVSFTGEHDVVLPNLDIKVEVTDDIIARFSTSKTITRAPLGNLVGARSLSGSPKPGSRTGSAGNTNLLPFESTNFDLSLEYYYDEGSYVSLGYYRKDVKNFIENSFTTITVDGLRDPFIGPRAIQAEADVVARGDQPTVTAIWEQIIANGGGVDDACCETQIVRQNPEDPLVEWLVSQPTNGDSKTVDGFEFTVQHMFGESGFGAGFNATIVDGDVKYNPEVFAVQSVLNGLSDSANFQLFYEKDGLSAKITYAWRDDYLIGIGQAQGSAEAPPQFGKEYAQTDLSINYDINDNITVFFEGLNLTNETEEGYGRYVEQFLFARQYGTRYNLGARYTF</sequence>
<evidence type="ECO:0000256" key="2">
    <source>
        <dbReference type="ARBA" id="ARBA00022448"/>
    </source>
</evidence>
<keyword evidence="14" id="KW-0675">Receptor</keyword>
<evidence type="ECO:0000256" key="10">
    <source>
        <dbReference type="SAM" id="MobiDB-lite"/>
    </source>
</evidence>
<keyword evidence="4 8" id="KW-0812">Transmembrane</keyword>
<dbReference type="Proteomes" id="UP001500359">
    <property type="component" value="Unassembled WGS sequence"/>
</dbReference>
<keyword evidence="5 9" id="KW-0798">TonB box</keyword>
<evidence type="ECO:0000256" key="9">
    <source>
        <dbReference type="RuleBase" id="RU003357"/>
    </source>
</evidence>